<evidence type="ECO:0000313" key="2">
    <source>
        <dbReference type="Proteomes" id="UP000291591"/>
    </source>
</evidence>
<keyword evidence="2" id="KW-1185">Reference proteome</keyword>
<dbReference type="EMBL" id="SHKL01000001">
    <property type="protein sequence ID" value="RZT87619.1"/>
    <property type="molecule type" value="Genomic_DNA"/>
</dbReference>
<proteinExistence type="predicted"/>
<organism evidence="1 2">
    <name type="scientific">Pseudonocardia sediminis</name>
    <dbReference type="NCBI Taxonomy" id="1397368"/>
    <lineage>
        <taxon>Bacteria</taxon>
        <taxon>Bacillati</taxon>
        <taxon>Actinomycetota</taxon>
        <taxon>Actinomycetes</taxon>
        <taxon>Pseudonocardiales</taxon>
        <taxon>Pseudonocardiaceae</taxon>
        <taxon>Pseudonocardia</taxon>
    </lineage>
</organism>
<comment type="caution">
    <text evidence="1">The sequence shown here is derived from an EMBL/GenBank/DDBJ whole genome shotgun (WGS) entry which is preliminary data.</text>
</comment>
<dbReference type="SUPFAM" id="SSF53474">
    <property type="entry name" value="alpha/beta-Hydrolases"/>
    <property type="match status" value="1"/>
</dbReference>
<dbReference type="Gene3D" id="3.40.50.1820">
    <property type="entry name" value="alpha/beta hydrolase"/>
    <property type="match status" value="1"/>
</dbReference>
<dbReference type="AlphaFoldDB" id="A0A4Q7V4R9"/>
<accession>A0A4Q7V4R9</accession>
<dbReference type="InterPro" id="IPR029058">
    <property type="entry name" value="AB_hydrolase_fold"/>
</dbReference>
<dbReference type="RefSeq" id="WP_130291742.1">
    <property type="nucleotide sequence ID" value="NZ_SHKL01000001.1"/>
</dbReference>
<evidence type="ECO:0000313" key="1">
    <source>
        <dbReference type="EMBL" id="RZT87619.1"/>
    </source>
</evidence>
<dbReference type="Proteomes" id="UP000291591">
    <property type="component" value="Unassembled WGS sequence"/>
</dbReference>
<dbReference type="InterPro" id="IPR053228">
    <property type="entry name" value="Stereospecific_Lipase"/>
</dbReference>
<dbReference type="OrthoDB" id="8871309at2"/>
<gene>
    <name evidence="1" type="ORF">EV383_4545</name>
</gene>
<protein>
    <submittedName>
        <fullName evidence="1">Triacylglycerol esterase/lipase EstA (Alpha/beta hydrolase family)</fullName>
    </submittedName>
</protein>
<dbReference type="GO" id="GO:0016787">
    <property type="term" value="F:hydrolase activity"/>
    <property type="evidence" value="ECO:0007669"/>
    <property type="project" value="UniProtKB-KW"/>
</dbReference>
<sequence>MSPRRKLLLGLLALAVVAVVVTVLVPLVGSRDSSGSGAVAQDRPGTVLLVPGYGGSRAGLLQLAGRIESTGRQTQVLTLEGDGTGDLNRQVDVLDAAVDTALQGGAPSVDVVGYSAGGVVTGLWAARDDGAAKARRVVTLGSPLHGTTLATLGSTFAPDACPQACRQLAPGSSLLGELDADRVGAEIPWLSLWTTRDETVTPPDSARLDGATNVELQQLCAGAEVSHSGLPTDEAVTGLVLRALSTAPIGQAPADCGTLRAAARA</sequence>
<dbReference type="PANTHER" id="PTHR37574">
    <property type="entry name" value="LIPASE B"/>
    <property type="match status" value="1"/>
</dbReference>
<reference evidence="1 2" key="1">
    <citation type="submission" date="2019-02" db="EMBL/GenBank/DDBJ databases">
        <title>Sequencing the genomes of 1000 actinobacteria strains.</title>
        <authorList>
            <person name="Klenk H.-P."/>
        </authorList>
    </citation>
    <scope>NUCLEOTIDE SEQUENCE [LARGE SCALE GENOMIC DNA]</scope>
    <source>
        <strain evidence="1 2">DSM 45779</strain>
    </source>
</reference>
<keyword evidence="1" id="KW-0378">Hydrolase</keyword>
<name>A0A4Q7V4R9_PSEST</name>
<dbReference type="PANTHER" id="PTHR37574:SF1">
    <property type="entry name" value="LIPASE B"/>
    <property type="match status" value="1"/>
</dbReference>